<organism evidence="1 2">
    <name type="scientific">Ixodes persulcatus</name>
    <name type="common">Taiga tick</name>
    <dbReference type="NCBI Taxonomy" id="34615"/>
    <lineage>
        <taxon>Eukaryota</taxon>
        <taxon>Metazoa</taxon>
        <taxon>Ecdysozoa</taxon>
        <taxon>Arthropoda</taxon>
        <taxon>Chelicerata</taxon>
        <taxon>Arachnida</taxon>
        <taxon>Acari</taxon>
        <taxon>Parasitiformes</taxon>
        <taxon>Ixodida</taxon>
        <taxon>Ixodoidea</taxon>
        <taxon>Ixodidae</taxon>
        <taxon>Ixodinae</taxon>
        <taxon>Ixodes</taxon>
    </lineage>
</organism>
<protein>
    <submittedName>
        <fullName evidence="1">Uncharacterized protein</fullName>
    </submittedName>
</protein>
<dbReference type="Proteomes" id="UP000805193">
    <property type="component" value="Unassembled WGS sequence"/>
</dbReference>
<gene>
    <name evidence="1" type="ORF">HPB47_025185</name>
</gene>
<sequence>MAKRTNGACQIQDHMIIAKTLPADMTVSLMGHSEPRPRPSRFQVACVSALRRRRGLTTPAWRAARRFSTA</sequence>
<name>A0AC60Q293_IXOPE</name>
<keyword evidence="2" id="KW-1185">Reference proteome</keyword>
<reference evidence="1 2" key="1">
    <citation type="journal article" date="2020" name="Cell">
        <title>Large-Scale Comparative Analyses of Tick Genomes Elucidate Their Genetic Diversity and Vector Capacities.</title>
        <authorList>
            <consortium name="Tick Genome and Microbiome Consortium (TIGMIC)"/>
            <person name="Jia N."/>
            <person name="Wang J."/>
            <person name="Shi W."/>
            <person name="Du L."/>
            <person name="Sun Y."/>
            <person name="Zhan W."/>
            <person name="Jiang J.F."/>
            <person name="Wang Q."/>
            <person name="Zhang B."/>
            <person name="Ji P."/>
            <person name="Bell-Sakyi L."/>
            <person name="Cui X.M."/>
            <person name="Yuan T.T."/>
            <person name="Jiang B.G."/>
            <person name="Yang W.F."/>
            <person name="Lam T.T."/>
            <person name="Chang Q.C."/>
            <person name="Ding S.J."/>
            <person name="Wang X.J."/>
            <person name="Zhu J.G."/>
            <person name="Ruan X.D."/>
            <person name="Zhao L."/>
            <person name="Wei J.T."/>
            <person name="Ye R.Z."/>
            <person name="Que T.C."/>
            <person name="Du C.H."/>
            <person name="Zhou Y.H."/>
            <person name="Cheng J.X."/>
            <person name="Dai P.F."/>
            <person name="Guo W.B."/>
            <person name="Han X.H."/>
            <person name="Huang E.J."/>
            <person name="Li L.F."/>
            <person name="Wei W."/>
            <person name="Gao Y.C."/>
            <person name="Liu J.Z."/>
            <person name="Shao H.Z."/>
            <person name="Wang X."/>
            <person name="Wang C.C."/>
            <person name="Yang T.C."/>
            <person name="Huo Q.B."/>
            <person name="Li W."/>
            <person name="Chen H.Y."/>
            <person name="Chen S.E."/>
            <person name="Zhou L.G."/>
            <person name="Ni X.B."/>
            <person name="Tian J.H."/>
            <person name="Sheng Y."/>
            <person name="Liu T."/>
            <person name="Pan Y.S."/>
            <person name="Xia L.Y."/>
            <person name="Li J."/>
            <person name="Zhao F."/>
            <person name="Cao W.C."/>
        </authorList>
    </citation>
    <scope>NUCLEOTIDE SEQUENCE [LARGE SCALE GENOMIC DNA]</scope>
    <source>
        <strain evidence="1">Iper-2018</strain>
    </source>
</reference>
<evidence type="ECO:0000313" key="1">
    <source>
        <dbReference type="EMBL" id="KAG0427785.1"/>
    </source>
</evidence>
<accession>A0AC60Q293</accession>
<comment type="caution">
    <text evidence="1">The sequence shown here is derived from an EMBL/GenBank/DDBJ whole genome shotgun (WGS) entry which is preliminary data.</text>
</comment>
<dbReference type="EMBL" id="JABSTQ010009591">
    <property type="protein sequence ID" value="KAG0427785.1"/>
    <property type="molecule type" value="Genomic_DNA"/>
</dbReference>
<evidence type="ECO:0000313" key="2">
    <source>
        <dbReference type="Proteomes" id="UP000805193"/>
    </source>
</evidence>
<proteinExistence type="predicted"/>